<evidence type="ECO:0000313" key="2">
    <source>
        <dbReference type="EMBL" id="BAN28314.1"/>
    </source>
</evidence>
<accession>R4WUT5</accession>
<feature type="compositionally biased region" description="Polar residues" evidence="1">
    <location>
        <begin position="25"/>
        <end position="34"/>
    </location>
</feature>
<feature type="non-terminal residue" evidence="2">
    <location>
        <position position="112"/>
    </location>
</feature>
<organism evidence="2">
    <name type="scientific">Anaplasma phagocytophilum</name>
    <name type="common">Ehrlichia phagocytophila</name>
    <dbReference type="NCBI Taxonomy" id="948"/>
    <lineage>
        <taxon>Bacteria</taxon>
        <taxon>Pseudomonadati</taxon>
        <taxon>Pseudomonadota</taxon>
        <taxon>Alphaproteobacteria</taxon>
        <taxon>Rickettsiales</taxon>
        <taxon>Anaplasmataceae</taxon>
        <taxon>Anaplasma</taxon>
        <taxon>phagocytophilum group</taxon>
    </lineage>
</organism>
<name>R4WUT5_ANAPH</name>
<feature type="non-terminal residue" evidence="2">
    <location>
        <position position="1"/>
    </location>
</feature>
<dbReference type="AlphaFoldDB" id="R4WUT5"/>
<evidence type="ECO:0000256" key="1">
    <source>
        <dbReference type="SAM" id="MobiDB-lite"/>
    </source>
</evidence>
<feature type="region of interest" description="Disordered" evidence="1">
    <location>
        <begin position="25"/>
        <end position="52"/>
    </location>
</feature>
<protein>
    <submittedName>
        <fullName evidence="2">p44 outer surface protein</fullName>
    </submittedName>
</protein>
<reference evidence="2" key="1">
    <citation type="submission" date="2013-05" db="EMBL/GenBank/DDBJ databases">
        <title>Comparative study of Anaplasma phagocytophilum detected in Ixodes persulcatus ticks and other sources in East Asian countries.</title>
        <authorList>
            <person name="Masuzawa T."/>
            <person name="Masuda S."/>
            <person name="Fukui T."/>
            <person name="Ohashi N."/>
            <person name="Khasnatinov M.A."/>
            <person name="Danchinova G.A."/>
            <person name="Ivanov L.I."/>
        </authorList>
    </citation>
    <scope>NUCLEOTIDE SEQUENCE</scope>
</reference>
<dbReference type="EMBL" id="AB821542">
    <property type="protein sequence ID" value="BAN28314.1"/>
    <property type="molecule type" value="Genomic_DNA"/>
</dbReference>
<sequence length="112" mass="11410">GKDIVQFAKAVEISSPSIDGKVCRTTNPTSNKYGGSSGDGTEKQCGVGKTDGVGEGQLKGFRSEVLEKGAGWPGSGKASVPSDDNAKAVAKDLTKLTPDEKTIVAGLLAKTI</sequence>
<dbReference type="EMBL" id="AB821540">
    <property type="protein sequence ID" value="BAN28312.1"/>
    <property type="molecule type" value="Genomic_DNA"/>
</dbReference>
<proteinExistence type="predicted"/>